<evidence type="ECO:0000256" key="2">
    <source>
        <dbReference type="SAM" id="Phobius"/>
    </source>
</evidence>
<evidence type="ECO:0000313" key="4">
    <source>
        <dbReference type="RefSeq" id="XP_022337908.1"/>
    </source>
</evidence>
<sequence>MNSDRNLKFTTVGQKLLKEPIWIGMIVVFNLLIVFGISYVIKRKCSKYLICCKDTKDILREREDEIPAHCNNPLPSTPNISPQISLEVISESQARPSRLNTKKTIQDHVADICIETIKPRTPTVDITNKEAAAKLFASYDKQLTFPFDTNSPITNRSAGLHPVGGLKSGVLEFNSPEKEDNTENTGSFVLKSPPLPSDYRRLKYSQTTSVFDTRSDRLLNESNSQVLRSKSLTPGIMRERCRSPVVAINEPDVDSNDANEIQTLAVPNQDHDQRRSSFRDMKAEDKRKLFSKCKSSFPVRSYVPCADVRRSNSNREVLVVSQSDNCSSDTINRNSLDMNNPMLFATDGYKIRKNKLSFSDSKMFDRTRFSSDNSTTSTSINETRRNKTTRTRKYYIRIVKKSRSKKYGHSRSRDSSFECSCGSGDTLDNVESGRRKQKRKTRIKVETTDSSSDKEDFYPVFRTTKCYFNNRTQRKHMIDGQTQTTEGDDNADSRIADCYTQPNKEIFYKNEYTDALYYIDKNNCDFISNLSETDVRANIADVRKVALQLSNSGLPSSKSSYASSWREGGKTLKHVRNDGLKCKPIEPSIQKKKFARPTSSVNTSRVKDSAYETIQSSLDTTSFEKPQDRTCDIFYKRLNDRRITNQLEQVSFKLSMLRYRSDHTREQSRDGISVVTSDEDLSSQESDSNYSIYSGRRSSCTGIINKGFTLEHVSEEGDTVNTPEQSLSELPETPSAISRPNPLTTSTIQGEDIEMVEFMV</sequence>
<dbReference type="OrthoDB" id="6154755at2759"/>
<keyword evidence="2" id="KW-0812">Transmembrane</keyword>
<feature type="compositionally biased region" description="Polar residues" evidence="1">
    <location>
        <begin position="735"/>
        <end position="745"/>
    </location>
</feature>
<feature type="region of interest" description="Disordered" evidence="1">
    <location>
        <begin position="662"/>
        <end position="690"/>
    </location>
</feature>
<dbReference type="AlphaFoldDB" id="A0A8B8EEF9"/>
<name>A0A8B8EEF9_CRAVI</name>
<organism evidence="3 4">
    <name type="scientific">Crassostrea virginica</name>
    <name type="common">Eastern oyster</name>
    <dbReference type="NCBI Taxonomy" id="6565"/>
    <lineage>
        <taxon>Eukaryota</taxon>
        <taxon>Metazoa</taxon>
        <taxon>Spiralia</taxon>
        <taxon>Lophotrochozoa</taxon>
        <taxon>Mollusca</taxon>
        <taxon>Bivalvia</taxon>
        <taxon>Autobranchia</taxon>
        <taxon>Pteriomorphia</taxon>
        <taxon>Ostreida</taxon>
        <taxon>Ostreoidea</taxon>
        <taxon>Ostreidae</taxon>
        <taxon>Crassostrea</taxon>
    </lineage>
</organism>
<proteinExistence type="predicted"/>
<keyword evidence="2" id="KW-0472">Membrane</keyword>
<dbReference type="RefSeq" id="XP_022337909.1">
    <property type="nucleotide sequence ID" value="XM_022482201.1"/>
</dbReference>
<keyword evidence="2" id="KW-1133">Transmembrane helix</keyword>
<dbReference type="RefSeq" id="XP_022337908.1">
    <property type="nucleotide sequence ID" value="XM_022482200.1"/>
</dbReference>
<reference evidence="4 5" key="1">
    <citation type="submission" date="2025-04" db="UniProtKB">
        <authorList>
            <consortium name="RefSeq"/>
        </authorList>
    </citation>
    <scope>IDENTIFICATION</scope>
    <source>
        <tissue evidence="4 5">Whole sample</tissue>
    </source>
</reference>
<dbReference type="GeneID" id="111133663"/>
<feature type="compositionally biased region" description="Polar residues" evidence="1">
    <location>
        <begin position="719"/>
        <end position="728"/>
    </location>
</feature>
<protein>
    <submittedName>
        <fullName evidence="4 5">Uncharacterized protein LOC111133663</fullName>
    </submittedName>
</protein>
<evidence type="ECO:0000313" key="5">
    <source>
        <dbReference type="RefSeq" id="XP_022337909.1"/>
    </source>
</evidence>
<feature type="region of interest" description="Disordered" evidence="1">
    <location>
        <begin position="715"/>
        <end position="745"/>
    </location>
</feature>
<dbReference type="KEGG" id="cvn:111133663"/>
<feature type="region of interest" description="Disordered" evidence="1">
    <location>
        <begin position="369"/>
        <end position="388"/>
    </location>
</feature>
<feature type="region of interest" description="Disordered" evidence="1">
    <location>
        <begin position="428"/>
        <end position="449"/>
    </location>
</feature>
<dbReference type="Proteomes" id="UP000694844">
    <property type="component" value="Chromosome 5"/>
</dbReference>
<feature type="compositionally biased region" description="Low complexity" evidence="1">
    <location>
        <begin position="370"/>
        <end position="381"/>
    </location>
</feature>
<accession>A0A8B8EEF9</accession>
<evidence type="ECO:0000313" key="3">
    <source>
        <dbReference type="Proteomes" id="UP000694844"/>
    </source>
</evidence>
<gene>
    <name evidence="4 5" type="primary">LOC111133663</name>
</gene>
<feature type="transmembrane region" description="Helical" evidence="2">
    <location>
        <begin position="21"/>
        <end position="41"/>
    </location>
</feature>
<keyword evidence="3" id="KW-1185">Reference proteome</keyword>
<evidence type="ECO:0000256" key="1">
    <source>
        <dbReference type="SAM" id="MobiDB-lite"/>
    </source>
</evidence>